<evidence type="ECO:0000313" key="2">
    <source>
        <dbReference type="EMBL" id="NBN88441.1"/>
    </source>
</evidence>
<accession>A0A964XS50</accession>
<dbReference type="Proteomes" id="UP000713222">
    <property type="component" value="Unassembled WGS sequence"/>
</dbReference>
<name>A0A964XS50_9PROT</name>
<comment type="caution">
    <text evidence="2">The sequence shown here is derived from an EMBL/GenBank/DDBJ whole genome shotgun (WGS) entry which is preliminary data.</text>
</comment>
<dbReference type="AlphaFoldDB" id="A0A964XS50"/>
<evidence type="ECO:0000313" key="3">
    <source>
        <dbReference type="Proteomes" id="UP000713222"/>
    </source>
</evidence>
<evidence type="ECO:0000256" key="1">
    <source>
        <dbReference type="SAM" id="MobiDB-lite"/>
    </source>
</evidence>
<organism evidence="2 3">
    <name type="scientific">Candidatus Fonsibacter lacus</name>
    <dbReference type="NCBI Taxonomy" id="2576439"/>
    <lineage>
        <taxon>Bacteria</taxon>
        <taxon>Pseudomonadati</taxon>
        <taxon>Pseudomonadota</taxon>
        <taxon>Alphaproteobacteria</taxon>
        <taxon>Candidatus Pelagibacterales</taxon>
        <taxon>Candidatus Pelagibacterales incertae sedis</taxon>
        <taxon>Candidatus Fonsibacter</taxon>
    </lineage>
</organism>
<proteinExistence type="predicted"/>
<protein>
    <submittedName>
        <fullName evidence="2">Uncharacterized protein</fullName>
    </submittedName>
</protein>
<feature type="region of interest" description="Disordered" evidence="1">
    <location>
        <begin position="134"/>
        <end position="154"/>
    </location>
</feature>
<dbReference type="EMBL" id="RGET01000126">
    <property type="protein sequence ID" value="NBN88441.1"/>
    <property type="molecule type" value="Genomic_DNA"/>
</dbReference>
<gene>
    <name evidence="2" type="ORF">EBV32_05080</name>
</gene>
<reference evidence="2" key="1">
    <citation type="submission" date="2018-10" db="EMBL/GenBank/DDBJ databases">
        <title>Iterative Subtractive Binning of Freshwater Chronoseries Metagenomes Recovers Nearly Complete Genomes from over Four Hundred Novel Species.</title>
        <authorList>
            <person name="Rodriguez-R L.M."/>
            <person name="Tsementzi D."/>
            <person name="Luo C."/>
            <person name="Konstantinidis K.T."/>
        </authorList>
    </citation>
    <scope>NUCLEOTIDE SEQUENCE</scope>
    <source>
        <strain evidence="2">WB7_6_001</strain>
    </source>
</reference>
<sequence length="174" mass="17818">MDNVQPNPAPVVAAPVVAPPAPAPVVVAPPPPAPVVVEPPKPVDPPKPAAPPAHDGHDVMRRALVRSEVVRVAERVGAIDADTVLALVADQFTVADDGRVVVSRDPRLSIEDHLRGYLASKPFLLRPLAPAGGSPAAAVVQPPQAPAPPDLTSASGLTELARKTAVALGLRRGV</sequence>